<dbReference type="GO" id="GO:0005737">
    <property type="term" value="C:cytoplasm"/>
    <property type="evidence" value="ECO:0007669"/>
    <property type="project" value="InterPro"/>
</dbReference>
<dbReference type="OrthoDB" id="79171at2759"/>
<comment type="similarity">
    <text evidence="2">Belongs to the SMN family.</text>
</comment>
<dbReference type="STRING" id="988480.A0A075AZ32"/>
<evidence type="ECO:0000313" key="6">
    <source>
        <dbReference type="EMBL" id="EPZ35555.1"/>
    </source>
</evidence>
<feature type="compositionally biased region" description="Polar residues" evidence="4">
    <location>
        <begin position="200"/>
        <end position="217"/>
    </location>
</feature>
<name>A0A075AZ32_ROZAC</name>
<gene>
    <name evidence="6" type="ORF">O9G_004919</name>
</gene>
<feature type="domain" description="Tudor" evidence="5">
    <location>
        <begin position="68"/>
        <end position="128"/>
    </location>
</feature>
<dbReference type="CDD" id="cd21182">
    <property type="entry name" value="Tudor_SMN_SPF30-like"/>
    <property type="match status" value="1"/>
</dbReference>
<reference evidence="6 7" key="1">
    <citation type="journal article" date="2013" name="Curr. Biol.">
        <title>Shared signatures of parasitism and phylogenomics unite Cryptomycota and microsporidia.</title>
        <authorList>
            <person name="James T.Y."/>
            <person name="Pelin A."/>
            <person name="Bonen L."/>
            <person name="Ahrendt S."/>
            <person name="Sain D."/>
            <person name="Corradi N."/>
            <person name="Stajich J.E."/>
        </authorList>
    </citation>
    <scope>NUCLEOTIDE SEQUENCE [LARGE SCALE GENOMIC DNA]</scope>
    <source>
        <strain evidence="6 7">CSF55</strain>
    </source>
</reference>
<evidence type="ECO:0000256" key="1">
    <source>
        <dbReference type="ARBA" id="ARBA00004408"/>
    </source>
</evidence>
<accession>A0A075AZ32</accession>
<evidence type="ECO:0000256" key="3">
    <source>
        <dbReference type="ARBA" id="ARBA00023242"/>
    </source>
</evidence>
<dbReference type="Gene3D" id="2.30.30.140">
    <property type="match status" value="1"/>
</dbReference>
<dbReference type="EMBL" id="KE560815">
    <property type="protein sequence ID" value="EPZ35555.1"/>
    <property type="molecule type" value="Genomic_DNA"/>
</dbReference>
<dbReference type="Proteomes" id="UP000030755">
    <property type="component" value="Unassembled WGS sequence"/>
</dbReference>
<organism evidence="6 7">
    <name type="scientific">Rozella allomycis (strain CSF55)</name>
    <dbReference type="NCBI Taxonomy" id="988480"/>
    <lineage>
        <taxon>Eukaryota</taxon>
        <taxon>Fungi</taxon>
        <taxon>Fungi incertae sedis</taxon>
        <taxon>Cryptomycota</taxon>
        <taxon>Cryptomycota incertae sedis</taxon>
        <taxon>Rozella</taxon>
    </lineage>
</organism>
<keyword evidence="7" id="KW-1185">Reference proteome</keyword>
<evidence type="ECO:0000313" key="7">
    <source>
        <dbReference type="Proteomes" id="UP000030755"/>
    </source>
</evidence>
<feature type="compositionally biased region" description="Basic and acidic residues" evidence="4">
    <location>
        <begin position="126"/>
        <end position="138"/>
    </location>
</feature>
<feature type="region of interest" description="Disordered" evidence="4">
    <location>
        <begin position="194"/>
        <end position="224"/>
    </location>
</feature>
<dbReference type="InterPro" id="IPR010304">
    <property type="entry name" value="SMN_Tudor"/>
</dbReference>
<dbReference type="HOGENOM" id="CLU_069491_2_0_1"/>
<dbReference type="OMA" id="CMAVWSQ"/>
<evidence type="ECO:0000256" key="2">
    <source>
        <dbReference type="ARBA" id="ARBA00005371"/>
    </source>
</evidence>
<feature type="region of interest" description="Disordered" evidence="4">
    <location>
        <begin position="126"/>
        <end position="156"/>
    </location>
</feature>
<proteinExistence type="inferred from homology"/>
<dbReference type="AlphaFoldDB" id="A0A075AZ32"/>
<evidence type="ECO:0000256" key="4">
    <source>
        <dbReference type="SAM" id="MobiDB-lite"/>
    </source>
</evidence>
<dbReference type="GO" id="GO:0003723">
    <property type="term" value="F:RNA binding"/>
    <property type="evidence" value="ECO:0007669"/>
    <property type="project" value="InterPro"/>
</dbReference>
<dbReference type="PROSITE" id="PS50304">
    <property type="entry name" value="TUDOR"/>
    <property type="match status" value="1"/>
</dbReference>
<dbReference type="GO" id="GO:0015030">
    <property type="term" value="C:Cajal body"/>
    <property type="evidence" value="ECO:0007669"/>
    <property type="project" value="UniProtKB-SubCell"/>
</dbReference>
<protein>
    <recommendedName>
        <fullName evidence="5">Tudor domain-containing protein</fullName>
    </recommendedName>
</protein>
<dbReference type="SMART" id="SM00333">
    <property type="entry name" value="TUDOR"/>
    <property type="match status" value="1"/>
</dbReference>
<evidence type="ECO:0000259" key="5">
    <source>
        <dbReference type="PROSITE" id="PS50304"/>
    </source>
</evidence>
<keyword evidence="3" id="KW-0539">Nucleus</keyword>
<dbReference type="GO" id="GO:0006397">
    <property type="term" value="P:mRNA processing"/>
    <property type="evidence" value="ECO:0007669"/>
    <property type="project" value="InterPro"/>
</dbReference>
<dbReference type="Pfam" id="PF06003">
    <property type="entry name" value="SMN_Tudor"/>
    <property type="match status" value="1"/>
</dbReference>
<sequence>MEEDLKNYKYQLDQVSKSLELDPDNAELLDLKTSLLQVIELTKQLLPSAPKENSSSVPKENKKIKNADFKVGDIIEARYSADGRWYEATIQTMAADRSIFTVLFNGYDDTQNVTSKDIRPLSKQALERRKAMQEERKKNPVAAAAPDADTKKQGTVKKKSTYMSYIKSKEKEHAQKQQSWQKFNAKAGSMKKFVTKKEASVSQAANTKSRHSFNYDQLKNAGDD</sequence>
<dbReference type="InterPro" id="IPR002999">
    <property type="entry name" value="Tudor"/>
</dbReference>
<dbReference type="SUPFAM" id="SSF63748">
    <property type="entry name" value="Tudor/PWWP/MBT"/>
    <property type="match status" value="1"/>
</dbReference>
<comment type="subcellular location">
    <subcellularLocation>
        <location evidence="1">Nucleus</location>
        <location evidence="1">Cajal body</location>
    </subcellularLocation>
</comment>